<dbReference type="InterPro" id="IPR043724">
    <property type="entry name" value="DUF5666"/>
</dbReference>
<dbReference type="RefSeq" id="WP_137731955.1">
    <property type="nucleotide sequence ID" value="NZ_BJCL01000002.1"/>
</dbReference>
<sequence length="411" mass="41309">MTPTLHPDSRPPRWRWLRPLLAWLPDVGAFCGALVCAVLAALLVGSIGGCGGGVGTEGTGTFTSVGSGPITGLGSIVVSGVRYDDSSATVSDDDGNGSDRSKLALGLVVDVEGGAVATASDGVTLTATATRVRTRRALLGPAAGIDLASGSLRVLGQLVLVTGDTAFDSSLAGGLAAVADGQLLEVWGLYDASRTGWVATRVAPAAAGSTYSVSGPVASVDGSQSFTVGSQRFAGSTAGLAAGTIVQLKLQSAKDASDRWQVSTQRADDRLPSQSDGAGLEGLVSAVASATRFTVNGTLVDSSAARVDGTVAVGARVQVRGSLQAGVLVATRVQASAPETVRGFELKGTPSALDTAARRFLLRGVTVAYAGAVFDGGSAAALVGYTGTLEVKGRLSADRQVLEATSIRFKD</sequence>
<comment type="caution">
    <text evidence="3">The sequence shown here is derived from an EMBL/GenBank/DDBJ whole genome shotgun (WGS) entry which is preliminary data.</text>
</comment>
<dbReference type="Proteomes" id="UP000301751">
    <property type="component" value="Unassembled WGS sequence"/>
</dbReference>
<dbReference type="Pfam" id="PF18914">
    <property type="entry name" value="DUF5666"/>
    <property type="match status" value="3"/>
</dbReference>
<feature type="domain" description="DUF5666" evidence="2">
    <location>
        <begin position="281"/>
        <end position="333"/>
    </location>
</feature>
<keyword evidence="4" id="KW-1185">Reference proteome</keyword>
<evidence type="ECO:0000313" key="3">
    <source>
        <dbReference type="EMBL" id="GCL62221.1"/>
    </source>
</evidence>
<evidence type="ECO:0000259" key="2">
    <source>
        <dbReference type="Pfam" id="PF18914"/>
    </source>
</evidence>
<name>A0A480AKY4_9BURK</name>
<reference evidence="4" key="1">
    <citation type="submission" date="2019-03" db="EMBL/GenBank/DDBJ databases">
        <title>Aquabacterium pictum sp.nov., the first bacteriochlorophyll a-containing freshwater bacterium in the genus Aquabacterium of the class Betaproteobacteria.</title>
        <authorList>
            <person name="Hirose S."/>
            <person name="Tank M."/>
            <person name="Hara E."/>
            <person name="Tamaki H."/>
            <person name="Takaichi S."/>
            <person name="Haruta S."/>
            <person name="Hanada S."/>
        </authorList>
    </citation>
    <scope>NUCLEOTIDE SEQUENCE [LARGE SCALE GENOMIC DNA]</scope>
    <source>
        <strain evidence="4">W35</strain>
    </source>
</reference>
<dbReference type="OrthoDB" id="8900756at2"/>
<organism evidence="3 4">
    <name type="scientific">Pseudaquabacterium pictum</name>
    <dbReference type="NCBI Taxonomy" id="2315236"/>
    <lineage>
        <taxon>Bacteria</taxon>
        <taxon>Pseudomonadati</taxon>
        <taxon>Pseudomonadota</taxon>
        <taxon>Betaproteobacteria</taxon>
        <taxon>Burkholderiales</taxon>
        <taxon>Sphaerotilaceae</taxon>
        <taxon>Pseudaquabacterium</taxon>
    </lineage>
</organism>
<feature type="transmembrane region" description="Helical" evidence="1">
    <location>
        <begin position="20"/>
        <end position="44"/>
    </location>
</feature>
<keyword evidence="1" id="KW-0472">Membrane</keyword>
<dbReference type="AlphaFoldDB" id="A0A480AKY4"/>
<evidence type="ECO:0000313" key="4">
    <source>
        <dbReference type="Proteomes" id="UP000301751"/>
    </source>
</evidence>
<accession>A0A480AKY4</accession>
<evidence type="ECO:0000256" key="1">
    <source>
        <dbReference type="SAM" id="Phobius"/>
    </source>
</evidence>
<keyword evidence="1" id="KW-1133">Transmembrane helix</keyword>
<proteinExistence type="predicted"/>
<feature type="domain" description="DUF5666" evidence="2">
    <location>
        <begin position="68"/>
        <end position="113"/>
    </location>
</feature>
<dbReference type="EMBL" id="BJCL01000002">
    <property type="protein sequence ID" value="GCL62221.1"/>
    <property type="molecule type" value="Genomic_DNA"/>
</dbReference>
<protein>
    <recommendedName>
        <fullName evidence="2">DUF5666 domain-containing protein</fullName>
    </recommendedName>
</protein>
<gene>
    <name evidence="3" type="ORF">AQPW35_13020</name>
</gene>
<feature type="domain" description="DUF5666" evidence="2">
    <location>
        <begin position="147"/>
        <end position="202"/>
    </location>
</feature>
<keyword evidence="1" id="KW-0812">Transmembrane</keyword>